<protein>
    <submittedName>
        <fullName evidence="1">DUF2442 domain-containing protein</fullName>
    </submittedName>
</protein>
<gene>
    <name evidence="1" type="ORF">RM545_08380</name>
</gene>
<keyword evidence="2" id="KW-1185">Reference proteome</keyword>
<dbReference type="Gene3D" id="3.30.2020.40">
    <property type="entry name" value="Uncharacterised protein PF10387, DUF2442"/>
    <property type="match status" value="1"/>
</dbReference>
<sequence length="87" mass="10041">MNKVLDSNIKINKVFFREEKVFFVLEDGREIGTPLSWYPKLDNATEAERLDFSISPAGYGVHWEALDEDLSAYGMLYYGEESNTQLK</sequence>
<name>A0ABU3CK26_9FLAO</name>
<dbReference type="InterPro" id="IPR018841">
    <property type="entry name" value="DUF2442"/>
</dbReference>
<proteinExistence type="predicted"/>
<dbReference type="EMBL" id="JAVRHO010000010">
    <property type="protein sequence ID" value="MDT0646704.1"/>
    <property type="molecule type" value="Genomic_DNA"/>
</dbReference>
<evidence type="ECO:0000313" key="1">
    <source>
        <dbReference type="EMBL" id="MDT0646704.1"/>
    </source>
</evidence>
<dbReference type="RefSeq" id="WP_311494871.1">
    <property type="nucleotide sequence ID" value="NZ_JAVRHO010000010.1"/>
</dbReference>
<accession>A0ABU3CK26</accession>
<dbReference type="Proteomes" id="UP001245285">
    <property type="component" value="Unassembled WGS sequence"/>
</dbReference>
<comment type="caution">
    <text evidence="1">The sequence shown here is derived from an EMBL/GenBank/DDBJ whole genome shotgun (WGS) entry which is preliminary data.</text>
</comment>
<reference evidence="1 2" key="1">
    <citation type="submission" date="2023-09" db="EMBL/GenBank/DDBJ databases">
        <authorList>
            <person name="Rey-Velasco X."/>
        </authorList>
    </citation>
    <scope>NUCLEOTIDE SEQUENCE [LARGE SCALE GENOMIC DNA]</scope>
    <source>
        <strain evidence="1 2">F260</strain>
    </source>
</reference>
<organism evidence="1 2">
    <name type="scientific">Autumnicola lenta</name>
    <dbReference type="NCBI Taxonomy" id="3075593"/>
    <lineage>
        <taxon>Bacteria</taxon>
        <taxon>Pseudomonadati</taxon>
        <taxon>Bacteroidota</taxon>
        <taxon>Flavobacteriia</taxon>
        <taxon>Flavobacteriales</taxon>
        <taxon>Flavobacteriaceae</taxon>
        <taxon>Autumnicola</taxon>
    </lineage>
</organism>
<evidence type="ECO:0000313" key="2">
    <source>
        <dbReference type="Proteomes" id="UP001245285"/>
    </source>
</evidence>
<dbReference type="Pfam" id="PF10387">
    <property type="entry name" value="DUF2442"/>
    <property type="match status" value="1"/>
</dbReference>